<protein>
    <recommendedName>
        <fullName evidence="3">beta-glucosidase</fullName>
        <ecNumber evidence="3">3.2.1.21</ecNumber>
    </recommendedName>
</protein>
<dbReference type="Proteomes" id="UP001431783">
    <property type="component" value="Unassembled WGS sequence"/>
</dbReference>
<dbReference type="InterPro" id="IPR018120">
    <property type="entry name" value="Glyco_hydro_1_AS"/>
</dbReference>
<dbReference type="InterPro" id="IPR017853">
    <property type="entry name" value="GH"/>
</dbReference>
<dbReference type="FunFam" id="3.20.20.80:FF:000013">
    <property type="entry name" value="lactase-phlorizin hydrolase"/>
    <property type="match status" value="1"/>
</dbReference>
<evidence type="ECO:0000256" key="6">
    <source>
        <dbReference type="ARBA" id="ARBA00023295"/>
    </source>
</evidence>
<accession>A0AAW1U3G8</accession>
<dbReference type="PANTHER" id="PTHR10353:SF36">
    <property type="entry name" value="LP05116P"/>
    <property type="match status" value="1"/>
</dbReference>
<dbReference type="PROSITE" id="PS00653">
    <property type="entry name" value="GLYCOSYL_HYDROL_F1_2"/>
    <property type="match status" value="1"/>
</dbReference>
<evidence type="ECO:0000256" key="3">
    <source>
        <dbReference type="ARBA" id="ARBA00012744"/>
    </source>
</evidence>
<evidence type="ECO:0000256" key="9">
    <source>
        <dbReference type="RuleBase" id="RU004468"/>
    </source>
</evidence>
<dbReference type="PROSITE" id="PS00572">
    <property type="entry name" value="GLYCOSYL_HYDROL_F1_1"/>
    <property type="match status" value="1"/>
</dbReference>
<evidence type="ECO:0000256" key="10">
    <source>
        <dbReference type="SAM" id="SignalP"/>
    </source>
</evidence>
<evidence type="ECO:0000313" key="11">
    <source>
        <dbReference type="EMBL" id="KAK9874486.1"/>
    </source>
</evidence>
<dbReference type="InterPro" id="IPR033132">
    <property type="entry name" value="GH_1_N_CS"/>
</dbReference>
<name>A0AAW1U3G8_9CUCU</name>
<feature type="signal peptide" evidence="10">
    <location>
        <begin position="1"/>
        <end position="22"/>
    </location>
</feature>
<keyword evidence="10" id="KW-0732">Signal</keyword>
<organism evidence="11 12">
    <name type="scientific">Henosepilachna vigintioctopunctata</name>
    <dbReference type="NCBI Taxonomy" id="420089"/>
    <lineage>
        <taxon>Eukaryota</taxon>
        <taxon>Metazoa</taxon>
        <taxon>Ecdysozoa</taxon>
        <taxon>Arthropoda</taxon>
        <taxon>Hexapoda</taxon>
        <taxon>Insecta</taxon>
        <taxon>Pterygota</taxon>
        <taxon>Neoptera</taxon>
        <taxon>Endopterygota</taxon>
        <taxon>Coleoptera</taxon>
        <taxon>Polyphaga</taxon>
        <taxon>Cucujiformia</taxon>
        <taxon>Coccinelloidea</taxon>
        <taxon>Coccinellidae</taxon>
        <taxon>Epilachninae</taxon>
        <taxon>Epilachnini</taxon>
        <taxon>Henosepilachna</taxon>
    </lineage>
</organism>
<dbReference type="EC" id="3.2.1.21" evidence="3"/>
<keyword evidence="12" id="KW-1185">Reference proteome</keyword>
<comment type="caution">
    <text evidence="11">The sequence shown here is derived from an EMBL/GenBank/DDBJ whole genome shotgun (WGS) entry which is preliminary data.</text>
</comment>
<keyword evidence="6 9" id="KW-0326">Glycosidase</keyword>
<dbReference type="GO" id="GO:0008422">
    <property type="term" value="F:beta-glucosidase activity"/>
    <property type="evidence" value="ECO:0007669"/>
    <property type="project" value="TreeGrafter"/>
</dbReference>
<keyword evidence="4 9" id="KW-0378">Hydrolase</keyword>
<dbReference type="InterPro" id="IPR001360">
    <property type="entry name" value="Glyco_hydro_1"/>
</dbReference>
<comment type="subunit">
    <text evidence="2">Homodimer.</text>
</comment>
<dbReference type="PRINTS" id="PR00131">
    <property type="entry name" value="GLHYDRLASE1"/>
</dbReference>
<evidence type="ECO:0000256" key="7">
    <source>
        <dbReference type="PROSITE-ProRule" id="PRU10055"/>
    </source>
</evidence>
<dbReference type="AlphaFoldDB" id="A0AAW1U3G8"/>
<evidence type="ECO:0000256" key="8">
    <source>
        <dbReference type="RuleBase" id="RU003690"/>
    </source>
</evidence>
<reference evidence="11 12" key="1">
    <citation type="submission" date="2023-03" db="EMBL/GenBank/DDBJ databases">
        <title>Genome insight into feeding habits of ladybird beetles.</title>
        <authorList>
            <person name="Li H.-S."/>
            <person name="Huang Y.-H."/>
            <person name="Pang H."/>
        </authorList>
    </citation>
    <scope>NUCLEOTIDE SEQUENCE [LARGE SCALE GENOMIC DNA]</scope>
    <source>
        <strain evidence="11">SYSU_2023b</strain>
        <tissue evidence="11">Whole body</tissue>
    </source>
</reference>
<dbReference type="GO" id="GO:0005975">
    <property type="term" value="P:carbohydrate metabolic process"/>
    <property type="evidence" value="ECO:0007669"/>
    <property type="project" value="InterPro"/>
</dbReference>
<feature type="active site" description="Nucleophile" evidence="7">
    <location>
        <position position="393"/>
    </location>
</feature>
<dbReference type="Gene3D" id="3.20.20.80">
    <property type="entry name" value="Glycosidases"/>
    <property type="match status" value="1"/>
</dbReference>
<evidence type="ECO:0000256" key="4">
    <source>
        <dbReference type="ARBA" id="ARBA00022801"/>
    </source>
</evidence>
<feature type="chain" id="PRO_5043385322" description="beta-glucosidase" evidence="10">
    <location>
        <begin position="23"/>
        <end position="489"/>
    </location>
</feature>
<comment type="similarity">
    <text evidence="1 8">Belongs to the glycosyl hydrolase 1 family.</text>
</comment>
<gene>
    <name evidence="11" type="ORF">WA026_002834</name>
</gene>
<proteinExistence type="inferred from homology"/>
<evidence type="ECO:0000256" key="1">
    <source>
        <dbReference type="ARBA" id="ARBA00010838"/>
    </source>
</evidence>
<sequence>MMIKYNLILFLLISSIYHIVGGEKNSTLKFPNNFLFGVSTSAYQIEGGNADIYGKGENWWDYNIKKNSYIITDRSNADIACDSFHKYRNDIELLKFLGVKFYRFSISWSRILPNGHSNKINMQGINYYNDLINSLLRNGIEPMITMYHRDLPQSLQELGGWANPYLAYYFEDYARILFTYFGDRVKYWITFNSWCHGYGDNTDPPFLNQPDIAHYLCQNVLLLAHAKVYHLYDQVFRQRQRGMVGITLEKAWIEPLTNSTEDLEAAERARQFTFGIAANPIFHPDGDYPEIVKKRVLEHSKKQGYLRSRLPELSKEEVEFVQGTYDFLGLNYYTTFLVENNNSSTDDLGINKYQKEDWQKSASSWLKGYPVGLRKILNWIKNSYDNPDVFITENGFSDHGQLNDTERIYYLKKHLEEVLKAIHEDKVSVRGYAVWSLLDNFEWMQGYSEKFGLFHVDFKDPNRPRTTKLSSKWYKKVISAKTPEVVDYL</sequence>
<evidence type="ECO:0000256" key="5">
    <source>
        <dbReference type="ARBA" id="ARBA00023180"/>
    </source>
</evidence>
<evidence type="ECO:0000313" key="12">
    <source>
        <dbReference type="Proteomes" id="UP001431783"/>
    </source>
</evidence>
<evidence type="ECO:0000256" key="2">
    <source>
        <dbReference type="ARBA" id="ARBA00011738"/>
    </source>
</evidence>
<dbReference type="EMBL" id="JARQZJ010000031">
    <property type="protein sequence ID" value="KAK9874486.1"/>
    <property type="molecule type" value="Genomic_DNA"/>
</dbReference>
<dbReference type="PANTHER" id="PTHR10353">
    <property type="entry name" value="GLYCOSYL HYDROLASE"/>
    <property type="match status" value="1"/>
</dbReference>
<keyword evidence="5" id="KW-0325">Glycoprotein</keyword>
<dbReference type="Pfam" id="PF00232">
    <property type="entry name" value="Glyco_hydro_1"/>
    <property type="match status" value="1"/>
</dbReference>
<dbReference type="SUPFAM" id="SSF51445">
    <property type="entry name" value="(Trans)glycosidases"/>
    <property type="match status" value="1"/>
</dbReference>